<evidence type="ECO:0000313" key="9">
    <source>
        <dbReference type="Proteomes" id="UP000243416"/>
    </source>
</evidence>
<evidence type="ECO:0000313" key="8">
    <source>
        <dbReference type="EMBL" id="KYC29555.1"/>
    </source>
</evidence>
<keyword evidence="4" id="KW-0479">Metal-binding</keyword>
<name>A0A656ZCZ5_9PROT</name>
<evidence type="ECO:0000256" key="6">
    <source>
        <dbReference type="ARBA" id="ARBA00023263"/>
    </source>
</evidence>
<dbReference type="SUPFAM" id="SSF50998">
    <property type="entry name" value="Quinoprotein alcohol dehydrogenase-like"/>
    <property type="match status" value="1"/>
</dbReference>
<dbReference type="AlphaFoldDB" id="A0A656ZCZ5"/>
<accession>A0A656ZCZ5</accession>
<evidence type="ECO:0000256" key="1">
    <source>
        <dbReference type="ARBA" id="ARBA00004561"/>
    </source>
</evidence>
<keyword evidence="3" id="KW-1029">Fimbrium biogenesis</keyword>
<evidence type="ECO:0000256" key="4">
    <source>
        <dbReference type="ARBA" id="ARBA00022723"/>
    </source>
</evidence>
<evidence type="ECO:0000256" key="3">
    <source>
        <dbReference type="ARBA" id="ARBA00022558"/>
    </source>
</evidence>
<reference evidence="8 9" key="1">
    <citation type="journal article" date="2016" name="ISME J.">
        <title>Integrated multi-omics analyses reveal the biochemical mechanisms and phylogenetic relevance of anaerobic androgen biodegradation in the environment.</title>
        <authorList>
            <person name="Yang F.C."/>
            <person name="Chen Y.L."/>
            <person name="Tang S.L."/>
            <person name="Yu C.P."/>
            <person name="Wang P.H."/>
            <person name="Ismail W."/>
            <person name="Wang C.H."/>
            <person name="Ding J.Y."/>
            <person name="Yang C.Y."/>
            <person name="Yang C.Y."/>
            <person name="Chiang Y.R."/>
        </authorList>
    </citation>
    <scope>NUCLEOTIDE SEQUENCE [LARGE SCALE GENOMIC DNA]</scope>
    <source>
        <strain evidence="8 9">DSM 13999</strain>
    </source>
</reference>
<sequence>MTGPNGRSYQYESKFPYKDSRSNTLADVAMYYWKTDLMPPSKDDEGMTNDVPTTAKNPAFWQHMRTYGISIGEKGTLDPKTDLPALTAGSKSWPAPGNDKQENIDDLWHAAVNSRGEFIVASNPDEFAKALTSTLNEIASETKHAASGGASSAKLEAGSMVYFSQYTSGAWNGRVYSQELDAGTGLPKSGGSTWDAEQKLPAWAQRKMRVNAGGTLKAFEFANLTAAQKAFLTSADTVNYLRGDTSKEEPTGSFRERSGLLPAFINSQLVYVGAPTHGDYYAAQSSTGASSYAGGLCQRQQDSHAGSVLYVSGSDGMLHGFNGKTGVETIAFLPSFSIGTTLQRYTDPRYGMNDINDPDWQTFRHRYILDGELTVADAYLSGWKTILVGTQGRGGTGVFALDVTNPDDIKFLWEKSAADNSALGNSLGKPVIAQVANGDWRVLLGNGPNSNGDRAQLIMISLTNGTITTVNTAAGGNNGLAGVNAIDSDGDGFFDTAYAGDLKGNVWRFTNLGGSPSADKLFTTTNNRPITTMPLVVKNEKTRQIWVFVGTGQFLNNADMSNTDQQTWYGLLDDGTEIGSRANLKERKILTTGSVSGTPVRTLEAGTAAEIINAGLRGWYIDFTYPGERMISPNTLLAGALFGITYVPDGTNRCQPDGKSSVWAINPFSGARLNQGIFDLTGDRKITAADKLDDVFPSVLDGLEAIMSGQPPIIQGKDGTATMHLPGKTIFLQLPIGQMGRQSWREIIAK</sequence>
<dbReference type="EMBL" id="LFZK01000001">
    <property type="protein sequence ID" value="KYC29555.1"/>
    <property type="molecule type" value="Genomic_DNA"/>
</dbReference>
<keyword evidence="6" id="KW-0281">Fimbrium</keyword>
<dbReference type="InterPro" id="IPR008707">
    <property type="entry name" value="B-propeller_PilY1"/>
</dbReference>
<dbReference type="GO" id="GO:0046872">
    <property type="term" value="F:metal ion binding"/>
    <property type="evidence" value="ECO:0007669"/>
    <property type="project" value="UniProtKB-KW"/>
</dbReference>
<feature type="domain" description="PilY1 beta-propeller" evidence="7">
    <location>
        <begin position="264"/>
        <end position="529"/>
    </location>
</feature>
<comment type="subcellular location">
    <subcellularLocation>
        <location evidence="1">Fimbrium</location>
    </subcellularLocation>
</comment>
<dbReference type="Proteomes" id="UP000243416">
    <property type="component" value="Unassembled WGS sequence"/>
</dbReference>
<proteinExistence type="inferred from homology"/>
<comment type="similarity">
    <text evidence="2">Belongs to the PilY1 family.</text>
</comment>
<dbReference type="InterPro" id="IPR011047">
    <property type="entry name" value="Quinoprotein_ADH-like_sf"/>
</dbReference>
<organism evidence="8 9">
    <name type="scientific">Sterolibacterium denitrificans</name>
    <dbReference type="NCBI Taxonomy" id="157592"/>
    <lineage>
        <taxon>Bacteria</taxon>
        <taxon>Pseudomonadati</taxon>
        <taxon>Pseudomonadota</taxon>
        <taxon>Betaproteobacteria</taxon>
        <taxon>Nitrosomonadales</taxon>
        <taxon>Sterolibacteriaceae</taxon>
        <taxon>Sterolibacterium</taxon>
    </lineage>
</organism>
<comment type="caution">
    <text evidence="8">The sequence shown here is derived from an EMBL/GenBank/DDBJ whole genome shotgun (WGS) entry which is preliminary data.</text>
</comment>
<evidence type="ECO:0000256" key="5">
    <source>
        <dbReference type="ARBA" id="ARBA00022837"/>
    </source>
</evidence>
<evidence type="ECO:0000259" key="7">
    <source>
        <dbReference type="Pfam" id="PF05567"/>
    </source>
</evidence>
<dbReference type="GO" id="GO:0009289">
    <property type="term" value="C:pilus"/>
    <property type="evidence" value="ECO:0007669"/>
    <property type="project" value="UniProtKB-SubCell"/>
</dbReference>
<keyword evidence="5" id="KW-0106">Calcium</keyword>
<protein>
    <recommendedName>
        <fullName evidence="7">PilY1 beta-propeller domain-containing protein</fullName>
    </recommendedName>
</protein>
<dbReference type="Pfam" id="PF05567">
    <property type="entry name" value="T4P_PilY1"/>
    <property type="match status" value="1"/>
</dbReference>
<keyword evidence="9" id="KW-1185">Reference proteome</keyword>
<gene>
    <name evidence="8" type="ORF">ACY05_01290</name>
</gene>
<evidence type="ECO:0000256" key="2">
    <source>
        <dbReference type="ARBA" id="ARBA00008387"/>
    </source>
</evidence>